<evidence type="ECO:0000313" key="4">
    <source>
        <dbReference type="EnsemblPlants" id="KEH17016"/>
    </source>
</evidence>
<proteinExistence type="predicted"/>
<sequence>MANHDGFNLYNQVEYEPYQQYQQYPSEDERISNMENILNLFMQQSMIIMQDTNQRLKNLSCQMEKMQLQLSDIDIQLSNRLLHEKRTDVSTENEEVSEIGVEGVDQTEEGETLDGCGETESAKEIEMPHKEEFPQERPYTEEAETVENEEVMEVTEKKERILSKEESMEGKGKKVNKVEIDRIIDEICVVHFILATQVREDMDSTSAVPKVHGIPPKVQDYKRSCYNYDISEAGREYWAQYKFMTNEAKIIQKFILYNVMPNSHLSDCVVEVCPLIYYILKGIKVDIARTIAWELRMVTLQGRGEREARLSFPGLIMGLIKDAGMRLPTSVHEKIRNPINDAFITRYIFGETKKDKGKGKQASSSQAPHPHPGPEPF</sequence>
<dbReference type="PaxDb" id="3880-AES84095"/>
<accession>A0A072TIH5</accession>
<keyword evidence="5" id="KW-1185">Reference proteome</keyword>
<reference evidence="3 5" key="1">
    <citation type="journal article" date="2011" name="Nature">
        <title>The Medicago genome provides insight into the evolution of rhizobial symbioses.</title>
        <authorList>
            <person name="Young N.D."/>
            <person name="Debelle F."/>
            <person name="Oldroyd G.E."/>
            <person name="Geurts R."/>
            <person name="Cannon S.B."/>
            <person name="Udvardi M.K."/>
            <person name="Benedito V.A."/>
            <person name="Mayer K.F."/>
            <person name="Gouzy J."/>
            <person name="Schoof H."/>
            <person name="Van de Peer Y."/>
            <person name="Proost S."/>
            <person name="Cook D.R."/>
            <person name="Meyers B.C."/>
            <person name="Spannagl M."/>
            <person name="Cheung F."/>
            <person name="De Mita S."/>
            <person name="Krishnakumar V."/>
            <person name="Gundlach H."/>
            <person name="Zhou S."/>
            <person name="Mudge J."/>
            <person name="Bharti A.K."/>
            <person name="Murray J.D."/>
            <person name="Naoumkina M.A."/>
            <person name="Rosen B."/>
            <person name="Silverstein K.A."/>
            <person name="Tang H."/>
            <person name="Rombauts S."/>
            <person name="Zhao P.X."/>
            <person name="Zhou P."/>
            <person name="Barbe V."/>
            <person name="Bardou P."/>
            <person name="Bechner M."/>
            <person name="Bellec A."/>
            <person name="Berger A."/>
            <person name="Berges H."/>
            <person name="Bidwell S."/>
            <person name="Bisseling T."/>
            <person name="Choisne N."/>
            <person name="Couloux A."/>
            <person name="Denny R."/>
            <person name="Deshpande S."/>
            <person name="Dai X."/>
            <person name="Doyle J.J."/>
            <person name="Dudez A.M."/>
            <person name="Farmer A.D."/>
            <person name="Fouteau S."/>
            <person name="Franken C."/>
            <person name="Gibelin C."/>
            <person name="Gish J."/>
            <person name="Goldstein S."/>
            <person name="Gonzalez A.J."/>
            <person name="Green P.J."/>
            <person name="Hallab A."/>
            <person name="Hartog M."/>
            <person name="Hua A."/>
            <person name="Humphray S.J."/>
            <person name="Jeong D.H."/>
            <person name="Jing Y."/>
            <person name="Jocker A."/>
            <person name="Kenton S.M."/>
            <person name="Kim D.J."/>
            <person name="Klee K."/>
            <person name="Lai H."/>
            <person name="Lang C."/>
            <person name="Lin S."/>
            <person name="Macmil S.L."/>
            <person name="Magdelenat G."/>
            <person name="Matthews L."/>
            <person name="McCorrison J."/>
            <person name="Monaghan E.L."/>
            <person name="Mun J.H."/>
            <person name="Najar F.Z."/>
            <person name="Nicholson C."/>
            <person name="Noirot C."/>
            <person name="O'Bleness M."/>
            <person name="Paule C.R."/>
            <person name="Poulain J."/>
            <person name="Prion F."/>
            <person name="Qin B."/>
            <person name="Qu C."/>
            <person name="Retzel E.F."/>
            <person name="Riddle C."/>
            <person name="Sallet E."/>
            <person name="Samain S."/>
            <person name="Samson N."/>
            <person name="Sanders I."/>
            <person name="Saurat O."/>
            <person name="Scarpelli C."/>
            <person name="Schiex T."/>
            <person name="Segurens B."/>
            <person name="Severin A.J."/>
            <person name="Sherrier D.J."/>
            <person name="Shi R."/>
            <person name="Sims S."/>
            <person name="Singer S.R."/>
            <person name="Sinharoy S."/>
            <person name="Sterck L."/>
            <person name="Viollet A."/>
            <person name="Wang B.B."/>
            <person name="Wang K."/>
            <person name="Wang M."/>
            <person name="Wang X."/>
            <person name="Warfsmann J."/>
            <person name="Weissenbach J."/>
            <person name="White D.D."/>
            <person name="White J.D."/>
            <person name="Wiley G.B."/>
            <person name="Wincker P."/>
            <person name="Xing Y."/>
            <person name="Yang L."/>
            <person name="Yao Z."/>
            <person name="Ying F."/>
            <person name="Zhai J."/>
            <person name="Zhou L."/>
            <person name="Zuber A."/>
            <person name="Denarie J."/>
            <person name="Dixon R.A."/>
            <person name="May G.D."/>
            <person name="Schwartz D.C."/>
            <person name="Rogers J."/>
            <person name="Quetier F."/>
            <person name="Town C.D."/>
            <person name="Roe B.A."/>
        </authorList>
    </citation>
    <scope>NUCLEOTIDE SEQUENCE [LARGE SCALE GENOMIC DNA]</scope>
    <source>
        <strain evidence="3">A17</strain>
        <strain evidence="4 5">cv. Jemalong A17</strain>
    </source>
</reference>
<feature type="region of interest" description="Disordered" evidence="2">
    <location>
        <begin position="353"/>
        <end position="377"/>
    </location>
</feature>
<reference evidence="3 5" key="2">
    <citation type="journal article" date="2014" name="BMC Genomics">
        <title>An improved genome release (version Mt4.0) for the model legume Medicago truncatula.</title>
        <authorList>
            <person name="Tang H."/>
            <person name="Krishnakumar V."/>
            <person name="Bidwell S."/>
            <person name="Rosen B."/>
            <person name="Chan A."/>
            <person name="Zhou S."/>
            <person name="Gentzbittel L."/>
            <person name="Childs K.L."/>
            <person name="Yandell M."/>
            <person name="Gundlach H."/>
            <person name="Mayer K.F."/>
            <person name="Schwartz D.C."/>
            <person name="Town C.D."/>
        </authorList>
    </citation>
    <scope>GENOME REANNOTATION</scope>
    <source>
        <strain evidence="3">A17</strain>
        <strain evidence="4 5">cv. Jemalong A17</strain>
    </source>
</reference>
<dbReference type="HOGENOM" id="CLU_734408_0_0_1"/>
<dbReference type="AlphaFoldDB" id="A0A072TIH5"/>
<evidence type="ECO:0000313" key="5">
    <source>
        <dbReference type="Proteomes" id="UP000002051"/>
    </source>
</evidence>
<protein>
    <submittedName>
        <fullName evidence="3 4">Uncharacterized protein</fullName>
    </submittedName>
</protein>
<dbReference type="Proteomes" id="UP000002051">
    <property type="component" value="Unassembled WGS sequence"/>
</dbReference>
<dbReference type="EMBL" id="KL402778">
    <property type="protein sequence ID" value="KEH17016.1"/>
    <property type="molecule type" value="Genomic_DNA"/>
</dbReference>
<gene>
    <name evidence="3" type="ORF">MTR_0053s0080</name>
</gene>
<evidence type="ECO:0000313" key="3">
    <source>
        <dbReference type="EMBL" id="KEH17016.1"/>
    </source>
</evidence>
<evidence type="ECO:0000256" key="1">
    <source>
        <dbReference type="SAM" id="Coils"/>
    </source>
</evidence>
<evidence type="ECO:0000256" key="2">
    <source>
        <dbReference type="SAM" id="MobiDB-lite"/>
    </source>
</evidence>
<keyword evidence="1" id="KW-0175">Coiled coil</keyword>
<name>A0A072TIH5_MEDTR</name>
<dbReference type="EnsemblPlants" id="KEH17016">
    <property type="protein sequence ID" value="KEH17016"/>
    <property type="gene ID" value="MTR_0053s0080"/>
</dbReference>
<reference evidence="4" key="3">
    <citation type="submission" date="2015-06" db="UniProtKB">
        <authorList>
            <consortium name="EnsemblPlants"/>
        </authorList>
    </citation>
    <scope>IDENTIFICATION</scope>
    <source>
        <strain evidence="4">cv. Jemalong A17</strain>
    </source>
</reference>
<organism evidence="3 5">
    <name type="scientific">Medicago truncatula</name>
    <name type="common">Barrel medic</name>
    <name type="synonym">Medicago tribuloides</name>
    <dbReference type="NCBI Taxonomy" id="3880"/>
    <lineage>
        <taxon>Eukaryota</taxon>
        <taxon>Viridiplantae</taxon>
        <taxon>Streptophyta</taxon>
        <taxon>Embryophyta</taxon>
        <taxon>Tracheophyta</taxon>
        <taxon>Spermatophyta</taxon>
        <taxon>Magnoliopsida</taxon>
        <taxon>eudicotyledons</taxon>
        <taxon>Gunneridae</taxon>
        <taxon>Pentapetalae</taxon>
        <taxon>rosids</taxon>
        <taxon>fabids</taxon>
        <taxon>Fabales</taxon>
        <taxon>Fabaceae</taxon>
        <taxon>Papilionoideae</taxon>
        <taxon>50 kb inversion clade</taxon>
        <taxon>NPAAA clade</taxon>
        <taxon>Hologalegina</taxon>
        <taxon>IRL clade</taxon>
        <taxon>Trifolieae</taxon>
        <taxon>Medicago</taxon>
    </lineage>
</organism>
<feature type="coiled-coil region" evidence="1">
    <location>
        <begin position="49"/>
        <end position="76"/>
    </location>
</feature>